<dbReference type="EMBL" id="FMVF01000002">
    <property type="protein sequence ID" value="SCX91096.1"/>
    <property type="molecule type" value="Genomic_DNA"/>
</dbReference>
<proteinExistence type="predicted"/>
<dbReference type="STRING" id="490189.SAMN02927903_00414"/>
<evidence type="ECO:0000313" key="3">
    <source>
        <dbReference type="Proteomes" id="UP000199354"/>
    </source>
</evidence>
<dbReference type="PANTHER" id="PTHR41913">
    <property type="entry name" value="DUF1684 DOMAIN-CONTAINING PROTEIN"/>
    <property type="match status" value="1"/>
</dbReference>
<dbReference type="Pfam" id="PF07920">
    <property type="entry name" value="DUF1684"/>
    <property type="match status" value="1"/>
</dbReference>
<gene>
    <name evidence="2" type="ORF">SAMN02927903_00414</name>
</gene>
<evidence type="ECO:0000313" key="2">
    <source>
        <dbReference type="EMBL" id="SCX91096.1"/>
    </source>
</evidence>
<accession>A0A1G5BM11</accession>
<dbReference type="Proteomes" id="UP000199354">
    <property type="component" value="Unassembled WGS sequence"/>
</dbReference>
<dbReference type="PANTHER" id="PTHR41913:SF1">
    <property type="entry name" value="DUF1684 DOMAIN-CONTAINING PROTEIN"/>
    <property type="match status" value="1"/>
</dbReference>
<keyword evidence="1" id="KW-0732">Signal</keyword>
<dbReference type="AlphaFoldDB" id="A0A1G5BM11"/>
<keyword evidence="3" id="KW-1185">Reference proteome</keyword>
<sequence length="215" mass="24919">MNQPSIFLFLHKRTAMKKAFLLVFGLLPLLGFAQEQFDEVKVQVFQNELTTEFADSLKSPLTKEDRLAFHGLDFYAPDAKYFVLADFKRTKKEKPFKMKTSTDRLPTYVKYGELTFVLDGKTCKLNVYQNLELIKRKGYKDHLFLPFSDLTSGNETYIGGRYIDLRIPKGDKIAIDFNQAYNPYCAYNHNYSCPIVPLENDLQVEIKAGVKKFHD</sequence>
<evidence type="ECO:0008006" key="4">
    <source>
        <dbReference type="Google" id="ProtNLM"/>
    </source>
</evidence>
<name>A0A1G5BM11_9FLAO</name>
<reference evidence="2 3" key="1">
    <citation type="submission" date="2016-10" db="EMBL/GenBank/DDBJ databases">
        <authorList>
            <person name="de Groot N.N."/>
        </authorList>
    </citation>
    <scope>NUCLEOTIDE SEQUENCE [LARGE SCALE GENOMIC DNA]</scope>
    <source>
        <strain evidence="2 3">CGMCC 1.7031</strain>
    </source>
</reference>
<protein>
    <recommendedName>
        <fullName evidence="4">DUF1684 domain-containing protein</fullName>
    </recommendedName>
</protein>
<evidence type="ECO:0000256" key="1">
    <source>
        <dbReference type="SAM" id="SignalP"/>
    </source>
</evidence>
<organism evidence="2 3">
    <name type="scientific">Flavobacterium caeni</name>
    <dbReference type="NCBI Taxonomy" id="490189"/>
    <lineage>
        <taxon>Bacteria</taxon>
        <taxon>Pseudomonadati</taxon>
        <taxon>Bacteroidota</taxon>
        <taxon>Flavobacteriia</taxon>
        <taxon>Flavobacteriales</taxon>
        <taxon>Flavobacteriaceae</taxon>
        <taxon>Flavobacterium</taxon>
    </lineage>
</organism>
<feature type="chain" id="PRO_5011637220" description="DUF1684 domain-containing protein" evidence="1">
    <location>
        <begin position="34"/>
        <end position="215"/>
    </location>
</feature>
<dbReference type="InterPro" id="IPR012467">
    <property type="entry name" value="DUF1684"/>
</dbReference>
<feature type="signal peptide" evidence="1">
    <location>
        <begin position="1"/>
        <end position="33"/>
    </location>
</feature>